<dbReference type="Gene3D" id="1.10.287.110">
    <property type="entry name" value="DnaJ domain"/>
    <property type="match status" value="1"/>
</dbReference>
<evidence type="ECO:0000313" key="2">
    <source>
        <dbReference type="Proteomes" id="UP000268007"/>
    </source>
</evidence>
<dbReference type="CDD" id="cd06257">
    <property type="entry name" value="DnaJ"/>
    <property type="match status" value="1"/>
</dbReference>
<reference evidence="1 2" key="1">
    <citation type="submission" date="2018-10" db="EMBL/GenBank/DDBJ databases">
        <title>Genomic Encyclopedia of Archaeal and Bacterial Type Strains, Phase II (KMG-II): from individual species to whole genera.</title>
        <authorList>
            <person name="Goeker M."/>
        </authorList>
    </citation>
    <scope>NUCLEOTIDE SEQUENCE [LARGE SCALE GENOMIC DNA]</scope>
    <source>
        <strain evidence="1 2">DSM 18602</strain>
    </source>
</reference>
<sequence>MQWFQDCRTLQEVKATYKKLARQHHPDLGGDTATMQEINREYALATAKIMSGAGLTDEETEHEILSSEAYRQAIESIAHLIGLTIEIVGHWIWVTGNTYPVRDSLKKAGFFFAAKKQAWYFRTAEYKTARSSGKSLDAIRNKYGSETIGDENLKRKSGNQLDR</sequence>
<keyword evidence="2" id="KW-1185">Reference proteome</keyword>
<dbReference type="SUPFAM" id="SSF46565">
    <property type="entry name" value="Chaperone J-domain"/>
    <property type="match status" value="1"/>
</dbReference>
<organism evidence="1 2">
    <name type="scientific">Mucilaginibacter gracilis</name>
    <dbReference type="NCBI Taxonomy" id="423350"/>
    <lineage>
        <taxon>Bacteria</taxon>
        <taxon>Pseudomonadati</taxon>
        <taxon>Bacteroidota</taxon>
        <taxon>Sphingobacteriia</taxon>
        <taxon>Sphingobacteriales</taxon>
        <taxon>Sphingobacteriaceae</taxon>
        <taxon>Mucilaginibacter</taxon>
    </lineage>
</organism>
<protein>
    <recommendedName>
        <fullName evidence="3">DnaJ-like protein</fullName>
    </recommendedName>
</protein>
<gene>
    <name evidence="1" type="ORF">BDD43_4437</name>
</gene>
<name>A0A495J850_9SPHI</name>
<evidence type="ECO:0000313" key="1">
    <source>
        <dbReference type="EMBL" id="RKR84209.1"/>
    </source>
</evidence>
<proteinExistence type="predicted"/>
<dbReference type="InterPro" id="IPR001623">
    <property type="entry name" value="DnaJ_domain"/>
</dbReference>
<dbReference type="AlphaFoldDB" id="A0A495J850"/>
<dbReference type="InterPro" id="IPR036869">
    <property type="entry name" value="J_dom_sf"/>
</dbReference>
<comment type="caution">
    <text evidence="1">The sequence shown here is derived from an EMBL/GenBank/DDBJ whole genome shotgun (WGS) entry which is preliminary data.</text>
</comment>
<dbReference type="EMBL" id="RBKU01000001">
    <property type="protein sequence ID" value="RKR84209.1"/>
    <property type="molecule type" value="Genomic_DNA"/>
</dbReference>
<dbReference type="Proteomes" id="UP000268007">
    <property type="component" value="Unassembled WGS sequence"/>
</dbReference>
<accession>A0A495J850</accession>
<evidence type="ECO:0008006" key="3">
    <source>
        <dbReference type="Google" id="ProtNLM"/>
    </source>
</evidence>
<dbReference type="RefSeq" id="WP_121199683.1">
    <property type="nucleotide sequence ID" value="NZ_RBKU01000001.1"/>
</dbReference>
<dbReference type="OrthoDB" id="9775658at2"/>